<comment type="caution">
    <text evidence="1">The sequence shown here is derived from an EMBL/GenBank/DDBJ whole genome shotgun (WGS) entry which is preliminary data.</text>
</comment>
<sequence>MTQNKTYIYDYCTIENNEIVLNGTSIFKIEPTAFADFSKQAYRNFEINYPKFFKMDSLSKLAFLGAELLLKLEPSDSELAKQIENNTALVLANKSSSLDTDVKYQESISDKENYYPSPAVFVYTLPNICLGEISIRHQLKSENSFFIFDAFNPEFISSYANTLLHTNKAETVLCGWVEFFNEEYKAFLCLIGKEENPKYQNETIETLYKKQPWRH</sequence>
<dbReference type="RefSeq" id="WP_229989334.1">
    <property type="nucleotide sequence ID" value="NZ_JAJJMO010000001.1"/>
</dbReference>
<name>A0ABS8MUM5_9FLAO</name>
<gene>
    <name evidence="1" type="ORF">LNQ49_12950</name>
</gene>
<proteinExistence type="predicted"/>
<protein>
    <submittedName>
        <fullName evidence="1">3-oxoacyl-ACP synthase</fullName>
    </submittedName>
</protein>
<evidence type="ECO:0000313" key="2">
    <source>
        <dbReference type="Proteomes" id="UP001430919"/>
    </source>
</evidence>
<organism evidence="1 2">
    <name type="scientific">Flavobacterium pisciphilum</name>
    <dbReference type="NCBI Taxonomy" id="2893755"/>
    <lineage>
        <taxon>Bacteria</taxon>
        <taxon>Pseudomonadati</taxon>
        <taxon>Bacteroidota</taxon>
        <taxon>Flavobacteriia</taxon>
        <taxon>Flavobacteriales</taxon>
        <taxon>Flavobacteriaceae</taxon>
        <taxon>Flavobacterium</taxon>
    </lineage>
</organism>
<dbReference type="Proteomes" id="UP001430919">
    <property type="component" value="Unassembled WGS sequence"/>
</dbReference>
<evidence type="ECO:0000313" key="1">
    <source>
        <dbReference type="EMBL" id="MCC9072492.1"/>
    </source>
</evidence>
<accession>A0ABS8MUM5</accession>
<dbReference type="EMBL" id="JAJJMO010000001">
    <property type="protein sequence ID" value="MCC9072492.1"/>
    <property type="molecule type" value="Genomic_DNA"/>
</dbReference>
<keyword evidence="2" id="KW-1185">Reference proteome</keyword>
<reference evidence="1" key="1">
    <citation type="submission" date="2021-11" db="EMBL/GenBank/DDBJ databases">
        <title>Description of novel Flavobacterium species.</title>
        <authorList>
            <person name="Saticioglu I.B."/>
            <person name="Ay H."/>
            <person name="Altun S."/>
            <person name="Duman M."/>
        </authorList>
    </citation>
    <scope>NUCLEOTIDE SEQUENCE</scope>
    <source>
        <strain evidence="1">F-65</strain>
    </source>
</reference>